<name>A0ACC7LNX6_9FLAO</name>
<dbReference type="EMBL" id="JBHFPV010000006">
    <property type="protein sequence ID" value="MFH6604989.1"/>
    <property type="molecule type" value="Genomic_DNA"/>
</dbReference>
<protein>
    <submittedName>
        <fullName evidence="1">Class I SAM-dependent methyltransferase</fullName>
    </submittedName>
</protein>
<keyword evidence="1" id="KW-0808">Transferase</keyword>
<sequence length="370" mass="42497">MSVLLKKPLFGHVTNKEIAEQLQSKKKCEKKLPIWFNKEKIYFPKPLSIEQTSSEVTARYKSEIVNGKSLCDLTGGFGVDSYFFSQKVDSVVHCELDPELSEIARHNFKVLGATNVQTISTDGLDYLEQSDEKWDWIYADPSRRNLTKGKVVNLEDYSPNIPSNLELLLRKSNKILLKTSPLLDLKIGNDQLGFVREIHIVAVKNEVKELLWVIEKDFRKEPLIKTINFQESKVQQFAFLQSTEKSSESKLSMPLAFLYEPNAAIMKSGAFKSLTSTYNIFKLHRHTHLYTADRLIEFPGRIFKIERFIPYSSKSIKSMKVKKANISVRNFPETVARLRAKYKIKDGGDTYLFFCKTANGKWSTLKCSKV</sequence>
<dbReference type="Proteomes" id="UP001595191">
    <property type="component" value="Unassembled WGS sequence"/>
</dbReference>
<organism evidence="1 2">
    <name type="scientific">Meishania litoralis</name>
    <dbReference type="NCBI Taxonomy" id="3434685"/>
    <lineage>
        <taxon>Bacteria</taxon>
        <taxon>Pseudomonadati</taxon>
        <taxon>Bacteroidota</taxon>
        <taxon>Flavobacteriia</taxon>
        <taxon>Flavobacteriales</taxon>
        <taxon>Flavobacteriaceae</taxon>
        <taxon>Meishania</taxon>
    </lineage>
</organism>
<comment type="caution">
    <text evidence="1">The sequence shown here is derived from an EMBL/GenBank/DDBJ whole genome shotgun (WGS) entry which is preliminary data.</text>
</comment>
<keyword evidence="1" id="KW-0489">Methyltransferase</keyword>
<accession>A0ACC7LNX6</accession>
<keyword evidence="2" id="KW-1185">Reference proteome</keyword>
<proteinExistence type="predicted"/>
<evidence type="ECO:0000313" key="1">
    <source>
        <dbReference type="EMBL" id="MFH6604989.1"/>
    </source>
</evidence>
<reference evidence="1" key="1">
    <citation type="submission" date="2024-09" db="EMBL/GenBank/DDBJ databases">
        <authorList>
            <person name="Liu J."/>
        </authorList>
    </citation>
    <scope>NUCLEOTIDE SEQUENCE</scope>
    <source>
        <strain evidence="1">NBU2967</strain>
    </source>
</reference>
<gene>
    <name evidence="1" type="ORF">ACEZ3G_16000</name>
</gene>
<evidence type="ECO:0000313" key="2">
    <source>
        <dbReference type="Proteomes" id="UP001595191"/>
    </source>
</evidence>